<name>A0ABM9PQA6_9FLAO</name>
<keyword evidence="2" id="KW-1185">Reference proteome</keyword>
<dbReference type="EMBL" id="CAXJRC010000042">
    <property type="protein sequence ID" value="CAL2107964.1"/>
    <property type="molecule type" value="Genomic_DNA"/>
</dbReference>
<accession>A0ABM9PQA6</accession>
<dbReference type="Proteomes" id="UP001497602">
    <property type="component" value="Unassembled WGS sequence"/>
</dbReference>
<evidence type="ECO:0000313" key="1">
    <source>
        <dbReference type="EMBL" id="CAL2107964.1"/>
    </source>
</evidence>
<evidence type="ECO:0000313" key="2">
    <source>
        <dbReference type="Proteomes" id="UP001497602"/>
    </source>
</evidence>
<protein>
    <recommendedName>
        <fullName evidence="3">Lipocalin-like domain-containing protein</fullName>
    </recommendedName>
</protein>
<evidence type="ECO:0008006" key="3">
    <source>
        <dbReference type="Google" id="ProtNLM"/>
    </source>
</evidence>
<organism evidence="1 2">
    <name type="scientific">Tenacibaculum vairaonense</name>
    <dbReference type="NCBI Taxonomy" id="3137860"/>
    <lineage>
        <taxon>Bacteria</taxon>
        <taxon>Pseudomonadati</taxon>
        <taxon>Bacteroidota</taxon>
        <taxon>Flavobacteriia</taxon>
        <taxon>Flavobacteriales</taxon>
        <taxon>Flavobacteriaceae</taxon>
        <taxon>Tenacibaculum</taxon>
    </lineage>
</organism>
<comment type="caution">
    <text evidence="1">The sequence shown here is derived from an EMBL/GenBank/DDBJ whole genome shotgun (WGS) entry which is preliminary data.</text>
</comment>
<reference evidence="1 2" key="1">
    <citation type="submission" date="2024-05" db="EMBL/GenBank/DDBJ databases">
        <authorList>
            <person name="Duchaud E."/>
        </authorList>
    </citation>
    <scope>NUCLEOTIDE SEQUENCE [LARGE SCALE GENOMIC DNA]</scope>
    <source>
        <strain evidence="1">Ena-SAMPLE-TAB-13-05-2024-13:56:06:370-140305</strain>
    </source>
</reference>
<proteinExistence type="predicted"/>
<sequence length="131" mass="15350">MRQMRQMRHLGIMLLLVVLVAFNVKNSLEEIPNLIGTWQYENEPNNLWVFTKSKCTWKYEGSEVDTYTYSIRETKSSNGKLTIHLLKLVNVHNPSEVLEYEIDTFSDDQKVMRLVYQNGGHISYSSFIKTN</sequence>
<gene>
    <name evidence="1" type="ORF">T190115A13A_50206</name>
</gene>